<comment type="caution">
    <text evidence="1">The sequence shown here is derived from an EMBL/GenBank/DDBJ whole genome shotgun (WGS) entry which is preliminary data.</text>
</comment>
<accession>A0A7X0IVF0</accession>
<evidence type="ECO:0000313" key="2">
    <source>
        <dbReference type="Proteomes" id="UP000565576"/>
    </source>
</evidence>
<protein>
    <submittedName>
        <fullName evidence="1">Uncharacterized protein</fullName>
    </submittedName>
</protein>
<evidence type="ECO:0000313" key="1">
    <source>
        <dbReference type="EMBL" id="MBB6487923.1"/>
    </source>
</evidence>
<name>A0A7X0IVF0_9HYPH</name>
<gene>
    <name evidence="1" type="ORF">GGD46_005233</name>
</gene>
<organism evidence="1 2">
    <name type="scientific">Rhizobium lusitanum</name>
    <dbReference type="NCBI Taxonomy" id="293958"/>
    <lineage>
        <taxon>Bacteria</taxon>
        <taxon>Pseudomonadati</taxon>
        <taxon>Pseudomonadota</taxon>
        <taxon>Alphaproteobacteria</taxon>
        <taxon>Hyphomicrobiales</taxon>
        <taxon>Rhizobiaceae</taxon>
        <taxon>Rhizobium/Agrobacterium group</taxon>
        <taxon>Rhizobium</taxon>
    </lineage>
</organism>
<dbReference type="Proteomes" id="UP000565576">
    <property type="component" value="Unassembled WGS sequence"/>
</dbReference>
<dbReference type="RefSeq" id="WP_184709235.1">
    <property type="nucleotide sequence ID" value="NZ_JACHBG010000017.1"/>
</dbReference>
<sequence length="119" mass="13707">MPTEKSNEWLPDPFENLLRYETSGSVRMVGTMLSTDKKWFEANLSEENLSRCASIAARLDQWKAIEAVHGEGSALNPDHQVLANLISSVESWKRDYEPLLANAHRFKAFMDDNWLWHQS</sequence>
<dbReference type="AlphaFoldDB" id="A0A7X0IVF0"/>
<dbReference type="EMBL" id="JACHBG010000017">
    <property type="protein sequence ID" value="MBB6487923.1"/>
    <property type="molecule type" value="Genomic_DNA"/>
</dbReference>
<proteinExistence type="predicted"/>
<reference evidence="1 2" key="1">
    <citation type="submission" date="2020-08" db="EMBL/GenBank/DDBJ databases">
        <title>Genomic Encyclopedia of Type Strains, Phase IV (KMG-V): Genome sequencing to study the core and pangenomes of soil and plant-associated prokaryotes.</title>
        <authorList>
            <person name="Whitman W."/>
        </authorList>
    </citation>
    <scope>NUCLEOTIDE SEQUENCE [LARGE SCALE GENOMIC DNA]</scope>
    <source>
        <strain evidence="1 2">SEMIA 4060</strain>
    </source>
</reference>